<keyword evidence="5" id="KW-1185">Reference proteome</keyword>
<sequence>MLDFCVGECLLTSMSSLRMTSDLRRQLILGAAKRCFARHGYTGTTTKSVAAAAAISEALLFKHFPSKAALYAEILSDECEADPALTELLEREPSTATLVEVIRGMVEHFLHIADGPDQEEAQRLRLMATSHLDDGEFARLLYAKIETLIGAIFVSSLERAVAAGDARLCSGDPLNLFWFAHHSVMTAALTRLPATPCLAYGKAEDLERQLCEFLLRGIGLNDAAIASHLGHNQAADAGKAAIAESA</sequence>
<evidence type="ECO:0000256" key="1">
    <source>
        <dbReference type="ARBA" id="ARBA00023125"/>
    </source>
</evidence>
<dbReference type="SUPFAM" id="SSF46689">
    <property type="entry name" value="Homeodomain-like"/>
    <property type="match status" value="1"/>
</dbReference>
<dbReference type="Proteomes" id="UP001565369">
    <property type="component" value="Unassembled WGS sequence"/>
</dbReference>
<organism evidence="4 5">
    <name type="scientific">Bradyrhizobium ottawaense</name>
    <dbReference type="NCBI Taxonomy" id="931866"/>
    <lineage>
        <taxon>Bacteria</taxon>
        <taxon>Pseudomonadati</taxon>
        <taxon>Pseudomonadota</taxon>
        <taxon>Alphaproteobacteria</taxon>
        <taxon>Hyphomicrobiales</taxon>
        <taxon>Nitrobacteraceae</taxon>
        <taxon>Bradyrhizobium</taxon>
    </lineage>
</organism>
<dbReference type="PRINTS" id="PR00455">
    <property type="entry name" value="HTHTETR"/>
</dbReference>
<dbReference type="InterPro" id="IPR001647">
    <property type="entry name" value="HTH_TetR"/>
</dbReference>
<dbReference type="InterPro" id="IPR009057">
    <property type="entry name" value="Homeodomain-like_sf"/>
</dbReference>
<comment type="caution">
    <text evidence="4">The sequence shown here is derived from an EMBL/GenBank/DDBJ whole genome shotgun (WGS) entry which is preliminary data.</text>
</comment>
<feature type="domain" description="HTH tetR-type" evidence="3">
    <location>
        <begin position="22"/>
        <end position="82"/>
    </location>
</feature>
<dbReference type="PROSITE" id="PS50977">
    <property type="entry name" value="HTH_TETR_2"/>
    <property type="match status" value="1"/>
</dbReference>
<evidence type="ECO:0000259" key="3">
    <source>
        <dbReference type="PROSITE" id="PS50977"/>
    </source>
</evidence>
<name>A0ABV4FXX4_9BRAD</name>
<dbReference type="Pfam" id="PF00440">
    <property type="entry name" value="TetR_N"/>
    <property type="match status" value="1"/>
</dbReference>
<dbReference type="InterPro" id="IPR050109">
    <property type="entry name" value="HTH-type_TetR-like_transc_reg"/>
</dbReference>
<evidence type="ECO:0000313" key="4">
    <source>
        <dbReference type="EMBL" id="MEY9456232.1"/>
    </source>
</evidence>
<accession>A0ABV4FXX4</accession>
<dbReference type="PANTHER" id="PTHR30055:SF223">
    <property type="entry name" value="HTH-TYPE TRANSCRIPTIONAL REGULATOR UIDR"/>
    <property type="match status" value="1"/>
</dbReference>
<dbReference type="PROSITE" id="PS01081">
    <property type="entry name" value="HTH_TETR_1"/>
    <property type="match status" value="1"/>
</dbReference>
<evidence type="ECO:0000313" key="5">
    <source>
        <dbReference type="Proteomes" id="UP001565369"/>
    </source>
</evidence>
<feature type="DNA-binding region" description="H-T-H motif" evidence="2">
    <location>
        <begin position="45"/>
        <end position="64"/>
    </location>
</feature>
<protein>
    <submittedName>
        <fullName evidence="4">AcrR family transcriptional regulator</fullName>
    </submittedName>
</protein>
<proteinExistence type="predicted"/>
<keyword evidence="1 2" id="KW-0238">DNA-binding</keyword>
<reference evidence="4 5" key="1">
    <citation type="submission" date="2024-07" db="EMBL/GenBank/DDBJ databases">
        <title>Genomic Encyclopedia of Type Strains, Phase V (KMG-V): Genome sequencing to study the core and pangenomes of soil and plant-associated prokaryotes.</title>
        <authorList>
            <person name="Whitman W."/>
        </authorList>
    </citation>
    <scope>NUCLEOTIDE SEQUENCE [LARGE SCALE GENOMIC DNA]</scope>
    <source>
        <strain evidence="4 5">USDA 152</strain>
    </source>
</reference>
<gene>
    <name evidence="4" type="ORF">ABIG07_005180</name>
</gene>
<dbReference type="PANTHER" id="PTHR30055">
    <property type="entry name" value="HTH-TYPE TRANSCRIPTIONAL REGULATOR RUTR"/>
    <property type="match status" value="1"/>
</dbReference>
<dbReference type="InterPro" id="IPR023772">
    <property type="entry name" value="DNA-bd_HTH_TetR-type_CS"/>
</dbReference>
<dbReference type="EMBL" id="JBGBZJ010000003">
    <property type="protein sequence ID" value="MEY9456232.1"/>
    <property type="molecule type" value="Genomic_DNA"/>
</dbReference>
<dbReference type="Gene3D" id="1.10.357.10">
    <property type="entry name" value="Tetracycline Repressor, domain 2"/>
    <property type="match status" value="1"/>
</dbReference>
<evidence type="ECO:0000256" key="2">
    <source>
        <dbReference type="PROSITE-ProRule" id="PRU00335"/>
    </source>
</evidence>